<feature type="domain" description="Glycoside hydrolase 35 catalytic" evidence="4">
    <location>
        <begin position="51"/>
        <end position="188"/>
    </location>
</feature>
<keyword evidence="3 5" id="KW-0326">Glycosidase</keyword>
<dbReference type="PANTHER" id="PTHR23421">
    <property type="entry name" value="BETA-GALACTOSIDASE RELATED"/>
    <property type="match status" value="1"/>
</dbReference>
<keyword evidence="2 5" id="KW-0378">Hydrolase</keyword>
<dbReference type="GO" id="GO:0004565">
    <property type="term" value="F:beta-galactosidase activity"/>
    <property type="evidence" value="ECO:0007669"/>
    <property type="project" value="UniProtKB-EC"/>
</dbReference>
<dbReference type="EC" id="3.2.1.23" evidence="5"/>
<dbReference type="EMBL" id="CP132938">
    <property type="protein sequence ID" value="XCB20715.1"/>
    <property type="molecule type" value="Genomic_DNA"/>
</dbReference>
<dbReference type="InterPro" id="IPR019801">
    <property type="entry name" value="Glyco_hydro_35_CS"/>
</dbReference>
<gene>
    <name evidence="5" type="ORF">RBB81_14075</name>
</gene>
<dbReference type="InterPro" id="IPR017853">
    <property type="entry name" value="GH"/>
</dbReference>
<sequence>MKQAVGTITSLASVTWATTLTSAIRTGFLSSSGSGLIYAQSGTTEDFLLILRDEPGITIRTMNAAYMARVEAFFFKLAAVVRPHLAPNGGPVVLVQVENEYTNVAKRYGEEGQEYLRWIVELAKRVGLTSVPTTTCEGGAQGAIETSNGFTISPERIASVRKSHPGTPLLWTELYPAWYKVWGGRNPIPRDAQGDCRCHSGFCKPRGLRLELLPVAGRNKLRTPFHVSSDDLL</sequence>
<name>A0AAU7YWR8_9BACT</name>
<evidence type="ECO:0000256" key="3">
    <source>
        <dbReference type="ARBA" id="ARBA00023295"/>
    </source>
</evidence>
<dbReference type="PROSITE" id="PS01182">
    <property type="entry name" value="GLYCOSYL_HYDROL_F35"/>
    <property type="match status" value="1"/>
</dbReference>
<comment type="similarity">
    <text evidence="1">Belongs to the glycosyl hydrolase 35 family.</text>
</comment>
<evidence type="ECO:0000256" key="2">
    <source>
        <dbReference type="ARBA" id="ARBA00022801"/>
    </source>
</evidence>
<dbReference type="GO" id="GO:0005975">
    <property type="term" value="P:carbohydrate metabolic process"/>
    <property type="evidence" value="ECO:0007669"/>
    <property type="project" value="InterPro"/>
</dbReference>
<reference evidence="5" key="1">
    <citation type="submission" date="2023-08" db="EMBL/GenBank/DDBJ databases">
        <authorList>
            <person name="Messyasz A."/>
            <person name="Mannisto M.K."/>
            <person name="Kerkhof L.J."/>
            <person name="Haggblom M."/>
        </authorList>
    </citation>
    <scope>NUCLEOTIDE SEQUENCE</scope>
    <source>
        <strain evidence="5">M8UP39</strain>
    </source>
</reference>
<dbReference type="KEGG" id="tgi:RBB81_14075"/>
<evidence type="ECO:0000256" key="1">
    <source>
        <dbReference type="ARBA" id="ARBA00009809"/>
    </source>
</evidence>
<dbReference type="PRINTS" id="PR00742">
    <property type="entry name" value="GLHYDRLASE35"/>
</dbReference>
<dbReference type="Pfam" id="PF01301">
    <property type="entry name" value="Glyco_hydro_35"/>
    <property type="match status" value="1"/>
</dbReference>
<evidence type="ECO:0000259" key="4">
    <source>
        <dbReference type="Pfam" id="PF01301"/>
    </source>
</evidence>
<proteinExistence type="inferred from homology"/>
<dbReference type="SUPFAM" id="SSF51445">
    <property type="entry name" value="(Trans)glycosidases"/>
    <property type="match status" value="1"/>
</dbReference>
<dbReference type="InterPro" id="IPR031330">
    <property type="entry name" value="Gly_Hdrlase_35_cat"/>
</dbReference>
<protein>
    <submittedName>
        <fullName evidence="5">Beta-galactosidase</fullName>
        <ecNumber evidence="5">3.2.1.23</ecNumber>
    </submittedName>
</protein>
<evidence type="ECO:0000313" key="5">
    <source>
        <dbReference type="EMBL" id="XCB20715.1"/>
    </source>
</evidence>
<reference evidence="5" key="2">
    <citation type="journal article" date="2024" name="Environ. Microbiol.">
        <title>Genome analysis and description of Tunturibacter gen. nov. expands the diversity of Terriglobia in tundra soils.</title>
        <authorList>
            <person name="Messyasz A."/>
            <person name="Mannisto M.K."/>
            <person name="Kerkhof L.J."/>
            <person name="Haggblom M.M."/>
        </authorList>
    </citation>
    <scope>NUCLEOTIDE SEQUENCE</scope>
    <source>
        <strain evidence="5">M8UP39</strain>
    </source>
</reference>
<dbReference type="AlphaFoldDB" id="A0AAU7YWR8"/>
<dbReference type="InterPro" id="IPR001944">
    <property type="entry name" value="Glycoside_Hdrlase_35"/>
</dbReference>
<dbReference type="Gene3D" id="3.20.20.80">
    <property type="entry name" value="Glycosidases"/>
    <property type="match status" value="1"/>
</dbReference>
<accession>A0AAU7YWR8</accession>
<organism evidence="5">
    <name type="scientific">Tunturiibacter gelidiferens</name>
    <dbReference type="NCBI Taxonomy" id="3069689"/>
    <lineage>
        <taxon>Bacteria</taxon>
        <taxon>Pseudomonadati</taxon>
        <taxon>Acidobacteriota</taxon>
        <taxon>Terriglobia</taxon>
        <taxon>Terriglobales</taxon>
        <taxon>Acidobacteriaceae</taxon>
        <taxon>Tunturiibacter</taxon>
    </lineage>
</organism>